<dbReference type="PIRSF" id="PIRSF002741">
    <property type="entry name" value="MppA"/>
    <property type="match status" value="1"/>
</dbReference>
<sequence>MHLDRPEHRHHVVPRFKALAAALLFAGTALSMSPALANKQNDTLRMAYDQAPESVDPYYNNVRIGVIIAANVWDTLLYRDPLTNEYKGQLAKSWKQVDDKTLEFELREGIKFHNGEEFDADSVVYTLNFVADPKNKATTQQNVRWIDKVEKIDKYKVRLTTKEPFPGAKEYLSTTVAIHPAKYYAEVGPQGMNAKPVGTGPYKVVEYIPGKSITLEANKDYFKDSPKAQPKIGKVVIRFIPDRQTQMAEVISGGEDFIMHVPKDQAEQLRSMPQLQVKSGNTMRIAFMQMNIRDDTPAPQLKDERVRKAILHAIDRESIIKNIVGEGSELLNTICTPSQVGCTDEGAPIYKYDPALAKKLLAEAGYPNGFDIDIVAYRERNQTEAIINYLQAVGIRAKLNFLQYAAMRDMIRAGKASLTHQTWGSNLVNDVSASTPVYFAFGNDDVTRDPKVRELLDKGDVTIDSTARNAAYKEALTMIAEHAYAVPLWSLPVYYVASQDVEFKAYPDELVRFWDMSWK</sequence>
<evidence type="ECO:0000259" key="4">
    <source>
        <dbReference type="Pfam" id="PF00496"/>
    </source>
</evidence>
<keyword evidence="2 3" id="KW-0732">Signal</keyword>
<comment type="caution">
    <text evidence="5">The sequence shown here is derived from an EMBL/GenBank/DDBJ whole genome shotgun (WGS) entry which is preliminary data.</text>
</comment>
<dbReference type="GO" id="GO:0030288">
    <property type="term" value="C:outer membrane-bounded periplasmic space"/>
    <property type="evidence" value="ECO:0007669"/>
    <property type="project" value="UniProtKB-ARBA"/>
</dbReference>
<feature type="chain" id="PRO_5012198853" evidence="3">
    <location>
        <begin position="38"/>
        <end position="519"/>
    </location>
</feature>
<dbReference type="InterPro" id="IPR023765">
    <property type="entry name" value="SBP_5_CS"/>
</dbReference>
<name>A0A261U7U0_9BORD</name>
<dbReference type="InterPro" id="IPR039424">
    <property type="entry name" value="SBP_5"/>
</dbReference>
<dbReference type="AlphaFoldDB" id="A0A261U7U0"/>
<comment type="similarity">
    <text evidence="1">Belongs to the bacterial solute-binding protein 5 family.</text>
</comment>
<dbReference type="CDD" id="cd08515">
    <property type="entry name" value="PBP2_NikA_DppA_OppA_like_10"/>
    <property type="match status" value="1"/>
</dbReference>
<dbReference type="GO" id="GO:0015833">
    <property type="term" value="P:peptide transport"/>
    <property type="evidence" value="ECO:0007669"/>
    <property type="project" value="TreeGrafter"/>
</dbReference>
<dbReference type="GO" id="GO:1904680">
    <property type="term" value="F:peptide transmembrane transporter activity"/>
    <property type="evidence" value="ECO:0007669"/>
    <property type="project" value="TreeGrafter"/>
</dbReference>
<dbReference type="Pfam" id="PF00496">
    <property type="entry name" value="SBP_bac_5"/>
    <property type="match status" value="1"/>
</dbReference>
<dbReference type="Gene3D" id="3.40.190.10">
    <property type="entry name" value="Periplasmic binding protein-like II"/>
    <property type="match status" value="1"/>
</dbReference>
<dbReference type="PANTHER" id="PTHR30290:SF38">
    <property type="entry name" value="D,D-DIPEPTIDE-BINDING PERIPLASMIC PROTEIN DDPA-RELATED"/>
    <property type="match status" value="1"/>
</dbReference>
<dbReference type="PANTHER" id="PTHR30290">
    <property type="entry name" value="PERIPLASMIC BINDING COMPONENT OF ABC TRANSPORTER"/>
    <property type="match status" value="1"/>
</dbReference>
<dbReference type="EMBL" id="NEVQ01000013">
    <property type="protein sequence ID" value="OZI56923.1"/>
    <property type="molecule type" value="Genomic_DNA"/>
</dbReference>
<reference evidence="5 6" key="1">
    <citation type="submission" date="2017-05" db="EMBL/GenBank/DDBJ databases">
        <title>Complete and WGS of Bordetella genogroups.</title>
        <authorList>
            <person name="Spilker T."/>
            <person name="LiPuma J."/>
        </authorList>
    </citation>
    <scope>NUCLEOTIDE SEQUENCE [LARGE SCALE GENOMIC DNA]</scope>
    <source>
        <strain evidence="5 6">AU9919</strain>
    </source>
</reference>
<accession>A0A261U7U0</accession>
<keyword evidence="6" id="KW-1185">Reference proteome</keyword>
<evidence type="ECO:0000313" key="5">
    <source>
        <dbReference type="EMBL" id="OZI56923.1"/>
    </source>
</evidence>
<dbReference type="Proteomes" id="UP000216885">
    <property type="component" value="Unassembled WGS sequence"/>
</dbReference>
<dbReference type="SUPFAM" id="SSF53850">
    <property type="entry name" value="Periplasmic binding protein-like II"/>
    <property type="match status" value="1"/>
</dbReference>
<dbReference type="InterPro" id="IPR000914">
    <property type="entry name" value="SBP_5_dom"/>
</dbReference>
<dbReference type="InterPro" id="IPR030678">
    <property type="entry name" value="Peptide/Ni-bd"/>
</dbReference>
<dbReference type="Gene3D" id="3.90.76.10">
    <property type="entry name" value="Dipeptide-binding Protein, Domain 1"/>
    <property type="match status" value="1"/>
</dbReference>
<evidence type="ECO:0000313" key="6">
    <source>
        <dbReference type="Proteomes" id="UP000216885"/>
    </source>
</evidence>
<evidence type="ECO:0000256" key="1">
    <source>
        <dbReference type="ARBA" id="ARBA00005695"/>
    </source>
</evidence>
<protein>
    <submittedName>
        <fullName evidence="5">ABC transporter substrate-binding protein</fullName>
    </submittedName>
</protein>
<dbReference type="PROSITE" id="PS01040">
    <property type="entry name" value="SBP_BACTERIAL_5"/>
    <property type="match status" value="1"/>
</dbReference>
<proteinExistence type="inferred from homology"/>
<feature type="signal peptide" evidence="3">
    <location>
        <begin position="1"/>
        <end position="37"/>
    </location>
</feature>
<evidence type="ECO:0000256" key="3">
    <source>
        <dbReference type="SAM" id="SignalP"/>
    </source>
</evidence>
<dbReference type="Gene3D" id="3.10.105.10">
    <property type="entry name" value="Dipeptide-binding Protein, Domain 3"/>
    <property type="match status" value="1"/>
</dbReference>
<dbReference type="GO" id="GO:0043190">
    <property type="term" value="C:ATP-binding cassette (ABC) transporter complex"/>
    <property type="evidence" value="ECO:0007669"/>
    <property type="project" value="InterPro"/>
</dbReference>
<gene>
    <name evidence="5" type="ORF">CAL20_10790</name>
</gene>
<evidence type="ECO:0000256" key="2">
    <source>
        <dbReference type="ARBA" id="ARBA00022729"/>
    </source>
</evidence>
<organism evidence="5 6">
    <name type="scientific">Bordetella genomosp. 4</name>
    <dbReference type="NCBI Taxonomy" id="463044"/>
    <lineage>
        <taxon>Bacteria</taxon>
        <taxon>Pseudomonadati</taxon>
        <taxon>Pseudomonadota</taxon>
        <taxon>Betaproteobacteria</taxon>
        <taxon>Burkholderiales</taxon>
        <taxon>Alcaligenaceae</taxon>
        <taxon>Bordetella</taxon>
    </lineage>
</organism>
<feature type="domain" description="Solute-binding protein family 5" evidence="4">
    <location>
        <begin position="85"/>
        <end position="439"/>
    </location>
</feature>